<dbReference type="HOGENOM" id="CLU_090940_1_1_5"/>
<dbReference type="NCBIfam" id="TIGR01221">
    <property type="entry name" value="rmlC"/>
    <property type="match status" value="1"/>
</dbReference>
<evidence type="ECO:0000256" key="6">
    <source>
        <dbReference type="PIRSR" id="PIRSR600888-3"/>
    </source>
</evidence>
<dbReference type="GO" id="GO:0005829">
    <property type="term" value="C:cytosol"/>
    <property type="evidence" value="ECO:0007669"/>
    <property type="project" value="TreeGrafter"/>
</dbReference>
<proteinExistence type="inferred from homology"/>
<gene>
    <name evidence="8" type="primary">rfbC-2</name>
    <name evidence="8" type="synonym">rmlC-2</name>
    <name evidence="8" type="ORF">IE4771_CH01570</name>
</gene>
<comment type="catalytic activity">
    <reaction evidence="1 7">
        <text>dTDP-4-dehydro-6-deoxy-alpha-D-glucose = dTDP-4-dehydro-beta-L-rhamnose</text>
        <dbReference type="Rhea" id="RHEA:16969"/>
        <dbReference type="ChEBI" id="CHEBI:57649"/>
        <dbReference type="ChEBI" id="CHEBI:62830"/>
        <dbReference type="EC" id="5.1.3.13"/>
    </reaction>
</comment>
<accession>A0A060HYZ7</accession>
<evidence type="ECO:0000256" key="7">
    <source>
        <dbReference type="RuleBase" id="RU364069"/>
    </source>
</evidence>
<dbReference type="InterPro" id="IPR000888">
    <property type="entry name" value="RmlC-like"/>
</dbReference>
<protein>
    <recommendedName>
        <fullName evidence="4 7">dTDP-4-dehydrorhamnose 3,5-epimerase</fullName>
        <ecNumber evidence="3 7">5.1.3.13</ecNumber>
    </recommendedName>
    <alternativeName>
        <fullName evidence="7">Thymidine diphospho-4-keto-rhamnose 3,5-epimerase</fullName>
    </alternativeName>
</protein>
<evidence type="ECO:0000313" key="8">
    <source>
        <dbReference type="EMBL" id="AIC26714.1"/>
    </source>
</evidence>
<dbReference type="AlphaFoldDB" id="A0A060HYZ7"/>
<dbReference type="OrthoDB" id="9800680at2"/>
<dbReference type="Pfam" id="PF00908">
    <property type="entry name" value="dTDP_sugar_isom"/>
    <property type="match status" value="1"/>
</dbReference>
<feature type="site" description="Participates in a stacking interaction with the thymidine ring of dTDP-4-oxo-6-deoxyglucose" evidence="6">
    <location>
        <position position="138"/>
    </location>
</feature>
<dbReference type="InterPro" id="IPR011051">
    <property type="entry name" value="RmlC_Cupin_sf"/>
</dbReference>
<comment type="subunit">
    <text evidence="7">Homodimer.</text>
</comment>
<keyword evidence="7 8" id="KW-0413">Isomerase</keyword>
<dbReference type="RefSeq" id="WP_038688096.1">
    <property type="nucleotide sequence ID" value="NZ_CP006986.1"/>
</dbReference>
<organism evidence="8 9">
    <name type="scientific">Rhizobium etli bv. mimosae str. IE4771</name>
    <dbReference type="NCBI Taxonomy" id="1432050"/>
    <lineage>
        <taxon>Bacteria</taxon>
        <taxon>Pseudomonadati</taxon>
        <taxon>Pseudomonadota</taxon>
        <taxon>Alphaproteobacteria</taxon>
        <taxon>Hyphomicrobiales</taxon>
        <taxon>Rhizobiaceae</taxon>
        <taxon>Rhizobium/Agrobacterium group</taxon>
        <taxon>Rhizobium</taxon>
    </lineage>
</organism>
<dbReference type="PANTHER" id="PTHR21047">
    <property type="entry name" value="DTDP-6-DEOXY-D-GLUCOSE-3,5 EPIMERASE"/>
    <property type="match status" value="1"/>
</dbReference>
<sequence length="192" mass="21357">MRIETVAIEGIVAITPPRFGDHRGYFSEVFKDAWFRENVADVTFVQDNESLSAQAGTVRGLHFQIPPFAQGKLVRCLAGRIMDVVVDIRVGSPSFGKWLSQELSPDTGKQLWIPPGFAHGFATIEPNSVISYKVTAPYSPQHDRGIAWNDPAIGIRWPFDESDMVSSDKDKTLPRLADLPSHFAYSAQQPQD</sequence>
<name>A0A060HYZ7_RHIET</name>
<comment type="function">
    <text evidence="2 7">Catalyzes the epimerization of the C3' and C5'positions of dTDP-6-deoxy-D-xylo-4-hexulose, forming dTDP-6-deoxy-L-lyxo-4-hexulose.</text>
</comment>
<dbReference type="Gene3D" id="2.60.120.10">
    <property type="entry name" value="Jelly Rolls"/>
    <property type="match status" value="1"/>
</dbReference>
<dbReference type="GO" id="GO:0008830">
    <property type="term" value="F:dTDP-4-dehydrorhamnose 3,5-epimerase activity"/>
    <property type="evidence" value="ECO:0007669"/>
    <property type="project" value="UniProtKB-UniRule"/>
</dbReference>
<evidence type="ECO:0000256" key="1">
    <source>
        <dbReference type="ARBA" id="ARBA00001298"/>
    </source>
</evidence>
<dbReference type="KEGG" id="rei:IE4771_CH01570"/>
<evidence type="ECO:0000256" key="4">
    <source>
        <dbReference type="ARBA" id="ARBA00019595"/>
    </source>
</evidence>
<dbReference type="EMBL" id="CP006986">
    <property type="protein sequence ID" value="AIC26714.1"/>
    <property type="molecule type" value="Genomic_DNA"/>
</dbReference>
<dbReference type="SUPFAM" id="SSF51182">
    <property type="entry name" value="RmlC-like cupins"/>
    <property type="match status" value="1"/>
</dbReference>
<dbReference type="GO" id="GO:0019305">
    <property type="term" value="P:dTDP-rhamnose biosynthetic process"/>
    <property type="evidence" value="ECO:0007669"/>
    <property type="project" value="UniProtKB-UniRule"/>
</dbReference>
<feature type="active site" description="Proton donor" evidence="5">
    <location>
        <position position="132"/>
    </location>
</feature>
<comment type="pathway">
    <text evidence="7">Carbohydrate biosynthesis; dTDP-L-rhamnose biosynthesis.</text>
</comment>
<dbReference type="CDD" id="cd00438">
    <property type="entry name" value="cupin_RmlC"/>
    <property type="match status" value="1"/>
</dbReference>
<comment type="similarity">
    <text evidence="7">Belongs to the dTDP-4-dehydrorhamnose 3,5-epimerase family.</text>
</comment>
<dbReference type="InterPro" id="IPR014710">
    <property type="entry name" value="RmlC-like_jellyroll"/>
</dbReference>
<evidence type="ECO:0000256" key="3">
    <source>
        <dbReference type="ARBA" id="ARBA00012098"/>
    </source>
</evidence>
<dbReference type="EC" id="5.1.3.13" evidence="3 7"/>
<evidence type="ECO:0000256" key="2">
    <source>
        <dbReference type="ARBA" id="ARBA00001997"/>
    </source>
</evidence>
<evidence type="ECO:0000256" key="5">
    <source>
        <dbReference type="PIRSR" id="PIRSR600888-1"/>
    </source>
</evidence>
<dbReference type="PANTHER" id="PTHR21047:SF2">
    <property type="entry name" value="THYMIDINE DIPHOSPHO-4-KETO-RHAMNOSE 3,5-EPIMERASE"/>
    <property type="match status" value="1"/>
</dbReference>
<feature type="active site" description="Proton acceptor" evidence="5">
    <location>
        <position position="62"/>
    </location>
</feature>
<dbReference type="Proteomes" id="UP000027180">
    <property type="component" value="Chromosome"/>
</dbReference>
<dbReference type="GO" id="GO:0000271">
    <property type="term" value="P:polysaccharide biosynthetic process"/>
    <property type="evidence" value="ECO:0007669"/>
    <property type="project" value="TreeGrafter"/>
</dbReference>
<evidence type="ECO:0000313" key="9">
    <source>
        <dbReference type="Proteomes" id="UP000027180"/>
    </source>
</evidence>
<reference evidence="8 9" key="1">
    <citation type="submission" date="2013-12" db="EMBL/GenBank/DDBJ databases">
        <title>Complete genome sequence of Rhizobium etli bv. mimosae IE4771.</title>
        <authorList>
            <person name="Bustos P."/>
            <person name="Santamaria R.I."/>
            <person name="Lozano L."/>
            <person name="Ormeno-Orrillo E."/>
            <person name="Rogel M.A."/>
            <person name="Romero D."/>
            <person name="Cevallos M.A."/>
            <person name="Martinez-Romero E."/>
            <person name="Gonzalez V."/>
        </authorList>
    </citation>
    <scope>NUCLEOTIDE SEQUENCE [LARGE SCALE GENOMIC DNA]</scope>
    <source>
        <strain evidence="8 9">IE4771</strain>
    </source>
</reference>
<dbReference type="UniPathway" id="UPA00124"/>